<dbReference type="GeneID" id="8588659"/>
<proteinExistence type="predicted"/>
<dbReference type="HOGENOM" id="CLU_1662357_0_0_1"/>
<dbReference type="InParanoid" id="A8XCE4"/>
<protein>
    <submittedName>
        <fullName evidence="1">Protein CBG11097</fullName>
    </submittedName>
</protein>
<sequence length="159" mass="18279">MPNFENPFPQTTHLPVVKLLLTTHHFIKWEGQSQCSNMCKSLKVPQKKLTGRLELMPEAQRCKFINLPIFADTLNSSHPSKADYSRTFHCLGIYKYTGYPARQTFTVADETAPEAEADLFLKHCSQGGKQIDQKRPPTQLFNNSDRQVRKNWKSLPFPN</sequence>
<reference evidence="1 2" key="1">
    <citation type="journal article" date="2003" name="PLoS Biol.">
        <title>The genome sequence of Caenorhabditis briggsae: a platform for comparative genomics.</title>
        <authorList>
            <person name="Stein L.D."/>
            <person name="Bao Z."/>
            <person name="Blasiar D."/>
            <person name="Blumenthal T."/>
            <person name="Brent M.R."/>
            <person name="Chen N."/>
            <person name="Chinwalla A."/>
            <person name="Clarke L."/>
            <person name="Clee C."/>
            <person name="Coghlan A."/>
            <person name="Coulson A."/>
            <person name="D'Eustachio P."/>
            <person name="Fitch D.H."/>
            <person name="Fulton L.A."/>
            <person name="Fulton R.E."/>
            <person name="Griffiths-Jones S."/>
            <person name="Harris T.W."/>
            <person name="Hillier L.W."/>
            <person name="Kamath R."/>
            <person name="Kuwabara P.E."/>
            <person name="Mardis E.R."/>
            <person name="Marra M.A."/>
            <person name="Miner T.L."/>
            <person name="Minx P."/>
            <person name="Mullikin J.C."/>
            <person name="Plumb R.W."/>
            <person name="Rogers J."/>
            <person name="Schein J.E."/>
            <person name="Sohrmann M."/>
            <person name="Spieth J."/>
            <person name="Stajich J.E."/>
            <person name="Wei C."/>
            <person name="Willey D."/>
            <person name="Wilson R.K."/>
            <person name="Durbin R."/>
            <person name="Waterston R.H."/>
        </authorList>
    </citation>
    <scope>NUCLEOTIDE SEQUENCE [LARGE SCALE GENOMIC DNA]</scope>
    <source>
        <strain evidence="1 2">AF16</strain>
    </source>
</reference>
<name>A8XCE4_CAEBR</name>
<dbReference type="RefSeq" id="XP_045094448.1">
    <property type="nucleotide sequence ID" value="XM_045241998.1"/>
</dbReference>
<gene>
    <name evidence="1 3" type="ORF">CBG11097</name>
    <name evidence="1" type="ORF">CBG_11097</name>
</gene>
<reference evidence="1 2" key="2">
    <citation type="journal article" date="2011" name="PLoS Genet.">
        <title>Caenorhabditis briggsae recombinant inbred line genotypes reveal inter-strain incompatibility and the evolution of recombination.</title>
        <authorList>
            <person name="Ross J.A."/>
            <person name="Koboldt D.C."/>
            <person name="Staisch J.E."/>
            <person name="Chamberlin H.M."/>
            <person name="Gupta B.P."/>
            <person name="Miller R.D."/>
            <person name="Baird S.E."/>
            <person name="Haag E.S."/>
        </authorList>
    </citation>
    <scope>NUCLEOTIDE SEQUENCE [LARGE SCALE GENOMIC DNA]</scope>
    <source>
        <strain evidence="1 2">AF16</strain>
    </source>
</reference>
<organism evidence="1 2">
    <name type="scientific">Caenorhabditis briggsae</name>
    <dbReference type="NCBI Taxonomy" id="6238"/>
    <lineage>
        <taxon>Eukaryota</taxon>
        <taxon>Metazoa</taxon>
        <taxon>Ecdysozoa</taxon>
        <taxon>Nematoda</taxon>
        <taxon>Chromadorea</taxon>
        <taxon>Rhabditida</taxon>
        <taxon>Rhabditina</taxon>
        <taxon>Rhabditomorpha</taxon>
        <taxon>Rhabditoidea</taxon>
        <taxon>Rhabditidae</taxon>
        <taxon>Peloderinae</taxon>
        <taxon>Caenorhabditis</taxon>
    </lineage>
</organism>
<dbReference type="WormBase" id="CBG11097">
    <property type="protein sequence ID" value="CBP45921"/>
    <property type="gene ID" value="WBGene00032279"/>
</dbReference>
<dbReference type="Proteomes" id="UP000008549">
    <property type="component" value="Unassembled WGS sequence"/>
</dbReference>
<dbReference type="KEGG" id="cbr:CBG_11097"/>
<dbReference type="EMBL" id="HE601351">
    <property type="protein sequence ID" value="CAP30311.2"/>
    <property type="molecule type" value="Genomic_DNA"/>
</dbReference>
<accession>A8XCE4</accession>
<keyword evidence="2" id="KW-1185">Reference proteome</keyword>
<dbReference type="CTD" id="8588659"/>
<dbReference type="AlphaFoldDB" id="A8XCE4"/>
<evidence type="ECO:0000313" key="1">
    <source>
        <dbReference type="EMBL" id="CAP30311.2"/>
    </source>
</evidence>
<evidence type="ECO:0000313" key="2">
    <source>
        <dbReference type="Proteomes" id="UP000008549"/>
    </source>
</evidence>
<evidence type="ECO:0000313" key="3">
    <source>
        <dbReference type="WormBase" id="CBG11097"/>
    </source>
</evidence>